<dbReference type="EMBL" id="JAJJMA010149351">
    <property type="protein sequence ID" value="MCL7034749.1"/>
    <property type="molecule type" value="Genomic_DNA"/>
</dbReference>
<evidence type="ECO:0000313" key="1">
    <source>
        <dbReference type="EMBL" id="MCL7034749.1"/>
    </source>
</evidence>
<reference evidence="1" key="1">
    <citation type="submission" date="2022-03" db="EMBL/GenBank/DDBJ databases">
        <title>A functionally conserved STORR gene fusion in Papaver species that diverged 16.8 million years ago.</title>
        <authorList>
            <person name="Catania T."/>
        </authorList>
    </citation>
    <scope>NUCLEOTIDE SEQUENCE</scope>
    <source>
        <strain evidence="1">S-191538</strain>
    </source>
</reference>
<sequence length="50" mass="5596">ALLTIYVIIENLVNSGLYEFCRSSVSVVRPIKKQKLGVPFVEKSSDNVIK</sequence>
<proteinExistence type="predicted"/>
<keyword evidence="2" id="KW-1185">Reference proteome</keyword>
<feature type="non-terminal residue" evidence="1">
    <location>
        <position position="50"/>
    </location>
</feature>
<evidence type="ECO:0000313" key="2">
    <source>
        <dbReference type="Proteomes" id="UP001177140"/>
    </source>
</evidence>
<organism evidence="1 2">
    <name type="scientific">Papaver nudicaule</name>
    <name type="common">Iceland poppy</name>
    <dbReference type="NCBI Taxonomy" id="74823"/>
    <lineage>
        <taxon>Eukaryota</taxon>
        <taxon>Viridiplantae</taxon>
        <taxon>Streptophyta</taxon>
        <taxon>Embryophyta</taxon>
        <taxon>Tracheophyta</taxon>
        <taxon>Spermatophyta</taxon>
        <taxon>Magnoliopsida</taxon>
        <taxon>Ranunculales</taxon>
        <taxon>Papaveraceae</taxon>
        <taxon>Papaveroideae</taxon>
        <taxon>Papaver</taxon>
    </lineage>
</organism>
<accession>A0AA41S855</accession>
<dbReference type="Proteomes" id="UP001177140">
    <property type="component" value="Unassembled WGS sequence"/>
</dbReference>
<comment type="caution">
    <text evidence="1">The sequence shown here is derived from an EMBL/GenBank/DDBJ whole genome shotgun (WGS) entry which is preliminary data.</text>
</comment>
<feature type="non-terminal residue" evidence="1">
    <location>
        <position position="1"/>
    </location>
</feature>
<gene>
    <name evidence="1" type="ORF">MKW94_029173</name>
</gene>
<protein>
    <submittedName>
        <fullName evidence="1">Uncharacterized protein</fullName>
    </submittedName>
</protein>
<name>A0AA41S855_PAPNU</name>
<dbReference type="AlphaFoldDB" id="A0AA41S855"/>